<evidence type="ECO:0000313" key="12">
    <source>
        <dbReference type="Proteomes" id="UP000663873"/>
    </source>
</evidence>
<dbReference type="SUPFAM" id="SSF57667">
    <property type="entry name" value="beta-beta-alpha zinc fingers"/>
    <property type="match status" value="1"/>
</dbReference>
<keyword evidence="12" id="KW-1185">Reference proteome</keyword>
<reference evidence="11" key="1">
    <citation type="submission" date="2021-02" db="EMBL/GenBank/DDBJ databases">
        <authorList>
            <person name="Nowell W R."/>
        </authorList>
    </citation>
    <scope>NUCLEOTIDE SEQUENCE</scope>
</reference>
<dbReference type="FunFam" id="3.30.160.60:FF:000013">
    <property type="entry name" value="Putative zinc finger E-box-binding homeobox 2"/>
    <property type="match status" value="1"/>
</dbReference>
<accession>A0A821EY13</accession>
<keyword evidence="2" id="KW-0479">Metal-binding</keyword>
<dbReference type="Pfam" id="PF00096">
    <property type="entry name" value="zf-C2H2"/>
    <property type="match status" value="2"/>
</dbReference>
<evidence type="ECO:0000256" key="8">
    <source>
        <dbReference type="PROSITE-ProRule" id="PRU00042"/>
    </source>
</evidence>
<dbReference type="PROSITE" id="PS00028">
    <property type="entry name" value="ZINC_FINGER_C2H2_1"/>
    <property type="match status" value="1"/>
</dbReference>
<keyword evidence="3" id="KW-0677">Repeat</keyword>
<protein>
    <recommendedName>
        <fullName evidence="10">C2H2-type domain-containing protein</fullName>
    </recommendedName>
</protein>
<evidence type="ECO:0000256" key="2">
    <source>
        <dbReference type="ARBA" id="ARBA00022723"/>
    </source>
</evidence>
<comment type="caution">
    <text evidence="11">The sequence shown here is derived from an EMBL/GenBank/DDBJ whole genome shotgun (WGS) entry which is preliminary data.</text>
</comment>
<dbReference type="PANTHER" id="PTHR24391">
    <property type="entry name" value="HISTONE H4 TRANSCRIPTION FACTOR-RELATED"/>
    <property type="match status" value="1"/>
</dbReference>
<evidence type="ECO:0000256" key="3">
    <source>
        <dbReference type="ARBA" id="ARBA00022737"/>
    </source>
</evidence>
<evidence type="ECO:0000256" key="5">
    <source>
        <dbReference type="ARBA" id="ARBA00022833"/>
    </source>
</evidence>
<dbReference type="FunFam" id="3.30.160.60:FF:000145">
    <property type="entry name" value="Zinc finger protein 574"/>
    <property type="match status" value="1"/>
</dbReference>
<organism evidence="11 12">
    <name type="scientific">Rotaria socialis</name>
    <dbReference type="NCBI Taxonomy" id="392032"/>
    <lineage>
        <taxon>Eukaryota</taxon>
        <taxon>Metazoa</taxon>
        <taxon>Spiralia</taxon>
        <taxon>Gnathifera</taxon>
        <taxon>Rotifera</taxon>
        <taxon>Eurotatoria</taxon>
        <taxon>Bdelloidea</taxon>
        <taxon>Philodinida</taxon>
        <taxon>Philodinidae</taxon>
        <taxon>Rotaria</taxon>
    </lineage>
</organism>
<dbReference type="AlphaFoldDB" id="A0A821EY13"/>
<evidence type="ECO:0000313" key="11">
    <source>
        <dbReference type="EMBL" id="CAF4642922.1"/>
    </source>
</evidence>
<gene>
    <name evidence="11" type="ORF">UJA718_LOCUS33244</name>
</gene>
<dbReference type="GO" id="GO:0008270">
    <property type="term" value="F:zinc ion binding"/>
    <property type="evidence" value="ECO:0007669"/>
    <property type="project" value="UniProtKB-KW"/>
</dbReference>
<dbReference type="InterPro" id="IPR036236">
    <property type="entry name" value="Znf_C2H2_sf"/>
</dbReference>
<dbReference type="InterPro" id="IPR013087">
    <property type="entry name" value="Znf_C2H2_type"/>
</dbReference>
<dbReference type="GO" id="GO:0045892">
    <property type="term" value="P:negative regulation of DNA-templated transcription"/>
    <property type="evidence" value="ECO:0007669"/>
    <property type="project" value="UniProtKB-ARBA"/>
</dbReference>
<evidence type="ECO:0000256" key="6">
    <source>
        <dbReference type="ARBA" id="ARBA00023125"/>
    </source>
</evidence>
<dbReference type="GO" id="GO:0000978">
    <property type="term" value="F:RNA polymerase II cis-regulatory region sequence-specific DNA binding"/>
    <property type="evidence" value="ECO:0007669"/>
    <property type="project" value="TreeGrafter"/>
</dbReference>
<evidence type="ECO:0000256" key="1">
    <source>
        <dbReference type="ARBA" id="ARBA00004123"/>
    </source>
</evidence>
<dbReference type="GO" id="GO:0005634">
    <property type="term" value="C:nucleus"/>
    <property type="evidence" value="ECO:0007669"/>
    <property type="project" value="UniProtKB-SubCell"/>
</dbReference>
<dbReference type="SMART" id="SM00355">
    <property type="entry name" value="ZnF_C2H2"/>
    <property type="match status" value="2"/>
</dbReference>
<proteinExistence type="predicted"/>
<feature type="region of interest" description="Disordered" evidence="9">
    <location>
        <begin position="40"/>
        <end position="99"/>
    </location>
</feature>
<keyword evidence="6" id="KW-0238">DNA-binding</keyword>
<dbReference type="EMBL" id="CAJOBP010029099">
    <property type="protein sequence ID" value="CAF4642922.1"/>
    <property type="molecule type" value="Genomic_DNA"/>
</dbReference>
<feature type="compositionally biased region" description="Polar residues" evidence="9">
    <location>
        <begin position="75"/>
        <end position="99"/>
    </location>
</feature>
<dbReference type="GO" id="GO:0000981">
    <property type="term" value="F:DNA-binding transcription factor activity, RNA polymerase II-specific"/>
    <property type="evidence" value="ECO:0007669"/>
    <property type="project" value="TreeGrafter"/>
</dbReference>
<keyword evidence="5" id="KW-0862">Zinc</keyword>
<dbReference type="Proteomes" id="UP000663873">
    <property type="component" value="Unassembled WGS sequence"/>
</dbReference>
<dbReference type="PROSITE" id="PS50157">
    <property type="entry name" value="ZINC_FINGER_C2H2_2"/>
    <property type="match status" value="2"/>
</dbReference>
<evidence type="ECO:0000259" key="10">
    <source>
        <dbReference type="PROSITE" id="PS50157"/>
    </source>
</evidence>
<name>A0A821EY13_9BILA</name>
<feature type="domain" description="C2H2-type" evidence="10">
    <location>
        <begin position="122"/>
        <end position="149"/>
    </location>
</feature>
<dbReference type="Gene3D" id="3.30.160.60">
    <property type="entry name" value="Classic Zinc Finger"/>
    <property type="match status" value="2"/>
</dbReference>
<evidence type="ECO:0000256" key="9">
    <source>
        <dbReference type="SAM" id="MobiDB-lite"/>
    </source>
</evidence>
<sequence>MSSTVEATTTCTTTATTSSLGVTVTNTTITTSEKMLIVNTGENGGLTDNSDLSDDQDESSISSSSLTIIRKRNRNTAPSSRMSAAGNLHNTPRSLGSNDQLNCGTASSYTGGHHIDDDKRRYQCSTCSKKFKHKHHLKEHERLHTGEKPYICDKCGKRFSHSGSYSQHINQRNKYCRPDQADTEFD</sequence>
<comment type="subcellular location">
    <subcellularLocation>
        <location evidence="1">Nucleus</location>
    </subcellularLocation>
</comment>
<evidence type="ECO:0000256" key="7">
    <source>
        <dbReference type="ARBA" id="ARBA00023242"/>
    </source>
</evidence>
<dbReference type="PANTHER" id="PTHR24391:SF27">
    <property type="entry name" value="ZINC FINGER PROTEIN 1"/>
    <property type="match status" value="1"/>
</dbReference>
<evidence type="ECO:0000256" key="4">
    <source>
        <dbReference type="ARBA" id="ARBA00022771"/>
    </source>
</evidence>
<keyword evidence="7" id="KW-0539">Nucleus</keyword>
<dbReference type="InterPro" id="IPR051574">
    <property type="entry name" value="ZnF_E-box_Homeobox"/>
</dbReference>
<keyword evidence="4 8" id="KW-0863">Zinc-finger</keyword>
<feature type="domain" description="C2H2-type" evidence="10">
    <location>
        <begin position="150"/>
        <end position="178"/>
    </location>
</feature>